<evidence type="ECO:0000313" key="3">
    <source>
        <dbReference type="Proteomes" id="UP000813462"/>
    </source>
</evidence>
<accession>A0A978UAF6</accession>
<evidence type="ECO:0000256" key="1">
    <source>
        <dbReference type="SAM" id="MobiDB-lite"/>
    </source>
</evidence>
<feature type="compositionally biased region" description="Polar residues" evidence="1">
    <location>
        <begin position="1"/>
        <end position="10"/>
    </location>
</feature>
<name>A0A978UAF6_ZIZJJ</name>
<evidence type="ECO:0000313" key="2">
    <source>
        <dbReference type="EMBL" id="KAH7511749.1"/>
    </source>
</evidence>
<protein>
    <submittedName>
        <fullName evidence="2">Uncharacterized protein</fullName>
    </submittedName>
</protein>
<dbReference type="Proteomes" id="UP000813462">
    <property type="component" value="Unassembled WGS sequence"/>
</dbReference>
<dbReference type="AlphaFoldDB" id="A0A978UAF6"/>
<gene>
    <name evidence="2" type="ORF">FEM48_Zijuj12G0015800</name>
</gene>
<reference evidence="2" key="1">
    <citation type="journal article" date="2021" name="Front. Plant Sci.">
        <title>Chromosome-Scale Genome Assembly for Chinese Sour Jujube and Insights Into Its Genome Evolution and Domestication Signature.</title>
        <authorList>
            <person name="Shen L.-Y."/>
            <person name="Luo H."/>
            <person name="Wang X.-L."/>
            <person name="Wang X.-M."/>
            <person name="Qiu X.-J."/>
            <person name="Liu H."/>
            <person name="Zhou S.-S."/>
            <person name="Jia K.-H."/>
            <person name="Nie S."/>
            <person name="Bao Y.-T."/>
            <person name="Zhang R.-G."/>
            <person name="Yun Q.-Z."/>
            <person name="Chai Y.-H."/>
            <person name="Lu J.-Y."/>
            <person name="Li Y."/>
            <person name="Zhao S.-W."/>
            <person name="Mao J.-F."/>
            <person name="Jia S.-G."/>
            <person name="Mao Y.-M."/>
        </authorList>
    </citation>
    <scope>NUCLEOTIDE SEQUENCE</scope>
    <source>
        <strain evidence="2">AT0</strain>
        <tissue evidence="2">Leaf</tissue>
    </source>
</reference>
<feature type="region of interest" description="Disordered" evidence="1">
    <location>
        <begin position="1"/>
        <end position="25"/>
    </location>
</feature>
<dbReference type="EMBL" id="JAEACU010000012">
    <property type="protein sequence ID" value="KAH7511749.1"/>
    <property type="molecule type" value="Genomic_DNA"/>
</dbReference>
<organism evidence="2 3">
    <name type="scientific">Ziziphus jujuba var. spinosa</name>
    <dbReference type="NCBI Taxonomy" id="714518"/>
    <lineage>
        <taxon>Eukaryota</taxon>
        <taxon>Viridiplantae</taxon>
        <taxon>Streptophyta</taxon>
        <taxon>Embryophyta</taxon>
        <taxon>Tracheophyta</taxon>
        <taxon>Spermatophyta</taxon>
        <taxon>Magnoliopsida</taxon>
        <taxon>eudicotyledons</taxon>
        <taxon>Gunneridae</taxon>
        <taxon>Pentapetalae</taxon>
        <taxon>rosids</taxon>
        <taxon>fabids</taxon>
        <taxon>Rosales</taxon>
        <taxon>Rhamnaceae</taxon>
        <taxon>Paliureae</taxon>
        <taxon>Ziziphus</taxon>
    </lineage>
</organism>
<sequence>MKQNSVFLETNHSHESTRSKGFRKGNFFQGQSDTFLIAANARFRSNDFKAKLGLVPPVVELVNDAEWLLRLLSSLAEDWLDLSGVGRRGRWWGGEKERGIQVLKTKRRRLVVVSCLSRTKEADLHHVNINLENIRRASLDAYRKSKLSTKLPRGVGSSTSILSCYVHYLGKIGYKQGRHIVFPRFKFILRYADFLVKADGSFIVFNKESGKQVVCLIGNGGEFGTWCERHWSIPTC</sequence>
<comment type="caution">
    <text evidence="2">The sequence shown here is derived from an EMBL/GenBank/DDBJ whole genome shotgun (WGS) entry which is preliminary data.</text>
</comment>
<proteinExistence type="predicted"/>